<dbReference type="GeneID" id="70135903"/>
<dbReference type="RefSeq" id="XP_045962888.1">
    <property type="nucleotide sequence ID" value="XM_046107012.1"/>
</dbReference>
<name>A0A9P9A213_9PEZI</name>
<reference evidence="1" key="1">
    <citation type="journal article" date="2021" name="Nat. Commun.">
        <title>Genetic determinants of endophytism in the Arabidopsis root mycobiome.</title>
        <authorList>
            <person name="Mesny F."/>
            <person name="Miyauchi S."/>
            <person name="Thiergart T."/>
            <person name="Pickel B."/>
            <person name="Atanasova L."/>
            <person name="Karlsson M."/>
            <person name="Huettel B."/>
            <person name="Barry K.W."/>
            <person name="Haridas S."/>
            <person name="Chen C."/>
            <person name="Bauer D."/>
            <person name="Andreopoulos W."/>
            <person name="Pangilinan J."/>
            <person name="LaButti K."/>
            <person name="Riley R."/>
            <person name="Lipzen A."/>
            <person name="Clum A."/>
            <person name="Drula E."/>
            <person name="Henrissat B."/>
            <person name="Kohler A."/>
            <person name="Grigoriev I.V."/>
            <person name="Martin F.M."/>
            <person name="Hacquard S."/>
        </authorList>
    </citation>
    <scope>NUCLEOTIDE SEQUENCE</scope>
    <source>
        <strain evidence="1">MPI-SDFR-AT-0073</strain>
    </source>
</reference>
<organism evidence="1 2">
    <name type="scientific">Truncatella angustata</name>
    <dbReference type="NCBI Taxonomy" id="152316"/>
    <lineage>
        <taxon>Eukaryota</taxon>
        <taxon>Fungi</taxon>
        <taxon>Dikarya</taxon>
        <taxon>Ascomycota</taxon>
        <taxon>Pezizomycotina</taxon>
        <taxon>Sordariomycetes</taxon>
        <taxon>Xylariomycetidae</taxon>
        <taxon>Amphisphaeriales</taxon>
        <taxon>Sporocadaceae</taxon>
        <taxon>Truncatella</taxon>
    </lineage>
</organism>
<dbReference type="EMBL" id="JAGPXC010000002">
    <property type="protein sequence ID" value="KAH6658654.1"/>
    <property type="molecule type" value="Genomic_DNA"/>
</dbReference>
<gene>
    <name evidence="1" type="ORF">BKA67DRAFT_656808</name>
</gene>
<protein>
    <submittedName>
        <fullName evidence="1">Uncharacterized protein</fullName>
    </submittedName>
</protein>
<dbReference type="AlphaFoldDB" id="A0A9P9A213"/>
<accession>A0A9P9A213</accession>
<keyword evidence="2" id="KW-1185">Reference proteome</keyword>
<evidence type="ECO:0000313" key="2">
    <source>
        <dbReference type="Proteomes" id="UP000758603"/>
    </source>
</evidence>
<sequence length="175" mass="20018">MSSQVKRTEKETWKHRLHRNCYRFQKRVESNTKRDTRTEEIMTEQLCKLMLIPPSTGSLSMSPRPYGASLSSGVPGLDASKSRAAPARIWNMIGGRRRQVERWAVPVCEARKLAALLDAEKEEFAARHARQAVYMYRAKLNDAEDDLNIRMRLLRRAEGSTAEVADSEVSRARRG</sequence>
<evidence type="ECO:0000313" key="1">
    <source>
        <dbReference type="EMBL" id="KAH6658654.1"/>
    </source>
</evidence>
<proteinExistence type="predicted"/>
<dbReference type="Proteomes" id="UP000758603">
    <property type="component" value="Unassembled WGS sequence"/>
</dbReference>
<comment type="caution">
    <text evidence="1">The sequence shown here is derived from an EMBL/GenBank/DDBJ whole genome shotgun (WGS) entry which is preliminary data.</text>
</comment>